<dbReference type="InterPro" id="IPR053851">
    <property type="entry name" value="DUF6929"/>
</dbReference>
<keyword evidence="2" id="KW-1185">Reference proteome</keyword>
<protein>
    <submittedName>
        <fullName evidence="1">Uncharacterized protein</fullName>
    </submittedName>
</protein>
<dbReference type="RefSeq" id="WP_045462497.1">
    <property type="nucleotide sequence ID" value="NZ_BBLT01000003.1"/>
</dbReference>
<accession>A0A098LCA8</accession>
<dbReference type="OrthoDB" id="6710009at2"/>
<organism evidence="1 2">
    <name type="scientific">Sporocytophaga myxococcoides</name>
    <dbReference type="NCBI Taxonomy" id="153721"/>
    <lineage>
        <taxon>Bacteria</taxon>
        <taxon>Pseudomonadati</taxon>
        <taxon>Bacteroidota</taxon>
        <taxon>Cytophagia</taxon>
        <taxon>Cytophagales</taxon>
        <taxon>Cytophagaceae</taxon>
        <taxon>Sporocytophaga</taxon>
    </lineage>
</organism>
<dbReference type="Proteomes" id="UP000030185">
    <property type="component" value="Unassembled WGS sequence"/>
</dbReference>
<dbReference type="AlphaFoldDB" id="A0A098LCA8"/>
<reference evidence="1 2" key="1">
    <citation type="submission" date="2014-09" db="EMBL/GenBank/DDBJ databases">
        <title>Sporocytophaga myxococcoides PG-01 genome sequencing.</title>
        <authorList>
            <person name="Liu L."/>
            <person name="Gao P.J."/>
            <person name="Chen G.J."/>
            <person name="Wang L.S."/>
        </authorList>
    </citation>
    <scope>NUCLEOTIDE SEQUENCE [LARGE SCALE GENOMIC DNA]</scope>
    <source>
        <strain evidence="1 2">PG-01</strain>
    </source>
</reference>
<comment type="caution">
    <text evidence="1">The sequence shown here is derived from an EMBL/GenBank/DDBJ whole genome shotgun (WGS) entry which is preliminary data.</text>
</comment>
<proteinExistence type="predicted"/>
<evidence type="ECO:0000313" key="1">
    <source>
        <dbReference type="EMBL" id="GAL84611.1"/>
    </source>
</evidence>
<sequence>MQTKVIKKAVLENIPSASGVEVVDGMIYIIGDDSKYLFKLKYNLELLEKVELFKSDEEYKIPKNEKPDLECMTVVTINNFKHLLIFGSGSTDKRNKVFLVKLPTKYNKNHFVQQFDLTEFYKLLQSNYEITGGESLNLEAAASDEQHLYLFNRANRKGNNAVMVIKLEEFIPYLCEGSQLVPFPFVKSYQLPEIAGVPSGFSGASVFEKRLYFTASAEDSDNAYLDGEVAGSLLGILELGEFDYLRGGMNNLLPNQFQIGQIDDNGQLYKGKIESISIFEAESSKETIAIAVTDNDAGDSELLMISVSF</sequence>
<evidence type="ECO:0000313" key="2">
    <source>
        <dbReference type="Proteomes" id="UP000030185"/>
    </source>
</evidence>
<name>A0A098LCA8_9BACT</name>
<dbReference type="Pfam" id="PF22000">
    <property type="entry name" value="DUF6929"/>
    <property type="match status" value="1"/>
</dbReference>
<gene>
    <name evidence="1" type="ORF">MYP_1839</name>
</gene>
<dbReference type="EMBL" id="BBLT01000003">
    <property type="protein sequence ID" value="GAL84611.1"/>
    <property type="molecule type" value="Genomic_DNA"/>
</dbReference>
<dbReference type="STRING" id="153721.MYP_1839"/>
<dbReference type="eggNOG" id="ENOG502ZBSK">
    <property type="taxonomic scope" value="Bacteria"/>
</dbReference>